<dbReference type="EMBL" id="CP012159">
    <property type="protein sequence ID" value="AKT37222.1"/>
    <property type="molecule type" value="Genomic_DNA"/>
</dbReference>
<dbReference type="InterPro" id="IPR003730">
    <property type="entry name" value="Cu_polyphenol_OxRdtase"/>
</dbReference>
<dbReference type="InterPro" id="IPR038371">
    <property type="entry name" value="Cu_polyphenol_OxRdtase_sf"/>
</dbReference>
<dbReference type="PANTHER" id="PTHR30616">
    <property type="entry name" value="UNCHARACTERIZED PROTEIN YFIH"/>
    <property type="match status" value="1"/>
</dbReference>
<evidence type="ECO:0000256" key="1">
    <source>
        <dbReference type="ARBA" id="ARBA00000553"/>
    </source>
</evidence>
<organism evidence="11 12">
    <name type="scientific">Chondromyces crocatus</name>
    <dbReference type="NCBI Taxonomy" id="52"/>
    <lineage>
        <taxon>Bacteria</taxon>
        <taxon>Pseudomonadati</taxon>
        <taxon>Myxococcota</taxon>
        <taxon>Polyangia</taxon>
        <taxon>Polyangiales</taxon>
        <taxon>Polyangiaceae</taxon>
        <taxon>Chondromyces</taxon>
    </lineage>
</organism>
<keyword evidence="3" id="KW-0808">Transferase</keyword>
<keyword evidence="4" id="KW-0479">Metal-binding</keyword>
<dbReference type="STRING" id="52.CMC5_013530"/>
<evidence type="ECO:0000256" key="7">
    <source>
        <dbReference type="ARBA" id="ARBA00047989"/>
    </source>
</evidence>
<dbReference type="SUPFAM" id="SSF64438">
    <property type="entry name" value="CNF1/YfiH-like putative cysteine hydrolases"/>
    <property type="match status" value="1"/>
</dbReference>
<dbReference type="InterPro" id="IPR011324">
    <property type="entry name" value="Cytotoxic_necrot_fac-like_cat"/>
</dbReference>
<dbReference type="PATRIC" id="fig|52.7.peg.1441"/>
<evidence type="ECO:0000313" key="11">
    <source>
        <dbReference type="EMBL" id="AKT37222.1"/>
    </source>
</evidence>
<dbReference type="AlphaFoldDB" id="A0A0K1E969"/>
<comment type="catalytic activity">
    <reaction evidence="7">
        <text>adenosine + H2O + H(+) = inosine + NH4(+)</text>
        <dbReference type="Rhea" id="RHEA:24408"/>
        <dbReference type="ChEBI" id="CHEBI:15377"/>
        <dbReference type="ChEBI" id="CHEBI:15378"/>
        <dbReference type="ChEBI" id="CHEBI:16335"/>
        <dbReference type="ChEBI" id="CHEBI:17596"/>
        <dbReference type="ChEBI" id="CHEBI:28938"/>
        <dbReference type="EC" id="3.5.4.4"/>
    </reaction>
    <physiologicalReaction direction="left-to-right" evidence="7">
        <dbReference type="Rhea" id="RHEA:24409"/>
    </physiologicalReaction>
</comment>
<dbReference type="PANTHER" id="PTHR30616:SF2">
    <property type="entry name" value="PURINE NUCLEOSIDE PHOSPHORYLASE LACC1"/>
    <property type="match status" value="1"/>
</dbReference>
<keyword evidence="5" id="KW-0378">Hydrolase</keyword>
<evidence type="ECO:0000256" key="4">
    <source>
        <dbReference type="ARBA" id="ARBA00022723"/>
    </source>
</evidence>
<dbReference type="OrthoDB" id="4279at2"/>
<gene>
    <name evidence="11" type="ORF">CMC5_013530</name>
</gene>
<name>A0A0K1E969_CHOCO</name>
<dbReference type="KEGG" id="ccro:CMC5_013530"/>
<sequence>MNDEPRKEAEALHSALLTKAGFAHAFFTRRGGVSVPPWDTLNLAASTGDDPAAVRENLARVARHLGVPAEKVYFLSQVHGVDARVLTGDEARDEVLTERGDITLSATSGVACGIRTADCIPVLLADRNSGAVAAVHSGWRGTVAGAAAAGLLALRRLADPGARYIAAIGPHIEACCFEVGEDVAEQLAACSSLGAAAVLPREGAPPHVDLRRVVRAQLEAAGLDPEAIDDVPGCTVCDAARFFSFRRDGQRSGRLFSAIVARA</sequence>
<comment type="catalytic activity">
    <reaction evidence="9">
        <text>S-methyl-5'-thioadenosine + phosphate = 5-(methylsulfanyl)-alpha-D-ribose 1-phosphate + adenine</text>
        <dbReference type="Rhea" id="RHEA:11852"/>
        <dbReference type="ChEBI" id="CHEBI:16708"/>
        <dbReference type="ChEBI" id="CHEBI:17509"/>
        <dbReference type="ChEBI" id="CHEBI:43474"/>
        <dbReference type="ChEBI" id="CHEBI:58533"/>
        <dbReference type="EC" id="2.4.2.28"/>
    </reaction>
    <physiologicalReaction direction="left-to-right" evidence="9">
        <dbReference type="Rhea" id="RHEA:11853"/>
    </physiologicalReaction>
</comment>
<dbReference type="Proteomes" id="UP000067626">
    <property type="component" value="Chromosome"/>
</dbReference>
<evidence type="ECO:0000256" key="8">
    <source>
        <dbReference type="ARBA" id="ARBA00048968"/>
    </source>
</evidence>
<comment type="similarity">
    <text evidence="2 10">Belongs to the purine nucleoside phosphorylase YfiH/LACC1 family.</text>
</comment>
<keyword evidence="6" id="KW-0862">Zinc</keyword>
<dbReference type="GO" id="GO:0017061">
    <property type="term" value="F:S-methyl-5-thioadenosine phosphorylase activity"/>
    <property type="evidence" value="ECO:0007669"/>
    <property type="project" value="UniProtKB-EC"/>
</dbReference>
<comment type="catalytic activity">
    <reaction evidence="8">
        <text>adenosine + phosphate = alpha-D-ribose 1-phosphate + adenine</text>
        <dbReference type="Rhea" id="RHEA:27642"/>
        <dbReference type="ChEBI" id="CHEBI:16335"/>
        <dbReference type="ChEBI" id="CHEBI:16708"/>
        <dbReference type="ChEBI" id="CHEBI:43474"/>
        <dbReference type="ChEBI" id="CHEBI:57720"/>
        <dbReference type="EC" id="2.4.2.1"/>
    </reaction>
    <physiologicalReaction direction="left-to-right" evidence="8">
        <dbReference type="Rhea" id="RHEA:27643"/>
    </physiologicalReaction>
</comment>
<evidence type="ECO:0000256" key="5">
    <source>
        <dbReference type="ARBA" id="ARBA00022801"/>
    </source>
</evidence>
<reference evidence="11 12" key="1">
    <citation type="submission" date="2015-07" db="EMBL/GenBank/DDBJ databases">
        <title>Genome analysis of myxobacterium Chondromyces crocatus Cm c5 reveals a high potential for natural compound synthesis and the genetic basis for the loss of fruiting body formation.</title>
        <authorList>
            <person name="Zaburannyi N."/>
            <person name="Bunk B."/>
            <person name="Maier J."/>
            <person name="Overmann J."/>
            <person name="Mueller R."/>
        </authorList>
    </citation>
    <scope>NUCLEOTIDE SEQUENCE [LARGE SCALE GENOMIC DNA]</scope>
    <source>
        <strain evidence="11 12">Cm c5</strain>
    </source>
</reference>
<evidence type="ECO:0000256" key="6">
    <source>
        <dbReference type="ARBA" id="ARBA00022833"/>
    </source>
</evidence>
<dbReference type="GO" id="GO:0016787">
    <property type="term" value="F:hydrolase activity"/>
    <property type="evidence" value="ECO:0007669"/>
    <property type="project" value="UniProtKB-KW"/>
</dbReference>
<dbReference type="Pfam" id="PF02578">
    <property type="entry name" value="Cu-oxidase_4"/>
    <property type="match status" value="1"/>
</dbReference>
<evidence type="ECO:0000256" key="9">
    <source>
        <dbReference type="ARBA" id="ARBA00049893"/>
    </source>
</evidence>
<dbReference type="NCBIfam" id="TIGR00726">
    <property type="entry name" value="peptidoglycan editing factor PgeF"/>
    <property type="match status" value="1"/>
</dbReference>
<evidence type="ECO:0000256" key="2">
    <source>
        <dbReference type="ARBA" id="ARBA00007353"/>
    </source>
</evidence>
<evidence type="ECO:0000256" key="3">
    <source>
        <dbReference type="ARBA" id="ARBA00022679"/>
    </source>
</evidence>
<dbReference type="GO" id="GO:0005507">
    <property type="term" value="F:copper ion binding"/>
    <property type="evidence" value="ECO:0007669"/>
    <property type="project" value="TreeGrafter"/>
</dbReference>
<protein>
    <recommendedName>
        <fullName evidence="10">Purine nucleoside phosphorylase</fullName>
    </recommendedName>
</protein>
<dbReference type="Gene3D" id="3.60.140.10">
    <property type="entry name" value="CNF1/YfiH-like putative cysteine hydrolases"/>
    <property type="match status" value="1"/>
</dbReference>
<evidence type="ECO:0000313" key="12">
    <source>
        <dbReference type="Proteomes" id="UP000067626"/>
    </source>
</evidence>
<comment type="catalytic activity">
    <reaction evidence="1">
        <text>inosine + phosphate = alpha-D-ribose 1-phosphate + hypoxanthine</text>
        <dbReference type="Rhea" id="RHEA:27646"/>
        <dbReference type="ChEBI" id="CHEBI:17368"/>
        <dbReference type="ChEBI" id="CHEBI:17596"/>
        <dbReference type="ChEBI" id="CHEBI:43474"/>
        <dbReference type="ChEBI" id="CHEBI:57720"/>
        <dbReference type="EC" id="2.4.2.1"/>
    </reaction>
    <physiologicalReaction direction="left-to-right" evidence="1">
        <dbReference type="Rhea" id="RHEA:27647"/>
    </physiologicalReaction>
</comment>
<evidence type="ECO:0000256" key="10">
    <source>
        <dbReference type="RuleBase" id="RU361274"/>
    </source>
</evidence>
<proteinExistence type="inferred from homology"/>
<dbReference type="RefSeq" id="WP_050429620.1">
    <property type="nucleotide sequence ID" value="NZ_CP012159.1"/>
</dbReference>
<accession>A0A0K1E969</accession>
<dbReference type="CDD" id="cd16833">
    <property type="entry name" value="YfiH"/>
    <property type="match status" value="1"/>
</dbReference>
<keyword evidence="12" id="KW-1185">Reference proteome</keyword>